<protein>
    <submittedName>
        <fullName evidence="1">Unannotated protein</fullName>
    </submittedName>
</protein>
<dbReference type="EMBL" id="CAFBLU010000011">
    <property type="protein sequence ID" value="CAB4873497.1"/>
    <property type="molecule type" value="Genomic_DNA"/>
</dbReference>
<organism evidence="1">
    <name type="scientific">freshwater metagenome</name>
    <dbReference type="NCBI Taxonomy" id="449393"/>
    <lineage>
        <taxon>unclassified sequences</taxon>
        <taxon>metagenomes</taxon>
        <taxon>ecological metagenomes</taxon>
    </lineage>
</organism>
<evidence type="ECO:0000313" key="1">
    <source>
        <dbReference type="EMBL" id="CAB4873497.1"/>
    </source>
</evidence>
<name>A0A6J7DSF2_9ZZZZ</name>
<dbReference type="AlphaFoldDB" id="A0A6J7DSF2"/>
<sequence length="49" mass="4767">MTGVDGGIARPLIHGLKTETLVTTPPPAGINDNPLGIAAAMQAALGTGS</sequence>
<accession>A0A6J7DSF2</accession>
<reference evidence="1" key="1">
    <citation type="submission" date="2020-05" db="EMBL/GenBank/DDBJ databases">
        <authorList>
            <person name="Chiriac C."/>
            <person name="Salcher M."/>
            <person name="Ghai R."/>
            <person name="Kavagutti S V."/>
        </authorList>
    </citation>
    <scope>NUCLEOTIDE SEQUENCE</scope>
</reference>
<proteinExistence type="predicted"/>
<gene>
    <name evidence="1" type="ORF">UFOPK3444_00875</name>
</gene>